<reference evidence="3 4" key="1">
    <citation type="submission" date="2015-07" db="EMBL/GenBank/DDBJ databases">
        <authorList>
            <person name="Noorani M."/>
        </authorList>
    </citation>
    <scope>NUCLEOTIDE SEQUENCE [LARGE SCALE GENOMIC DNA]</scope>
    <source>
        <strain evidence="3 4">NRRL B-24567</strain>
    </source>
</reference>
<comment type="caution">
    <text evidence="3">The sequence shown here is derived from an EMBL/GenBank/DDBJ whole genome shotgun (WGS) entry which is preliminary data.</text>
</comment>
<keyword evidence="4" id="KW-1185">Reference proteome</keyword>
<dbReference type="PATRIC" id="fig|36816.3.peg.5601"/>
<dbReference type="AlphaFoldDB" id="A0A0M9X706"/>
<evidence type="ECO:0000256" key="2">
    <source>
        <dbReference type="SAM" id="Phobius"/>
    </source>
</evidence>
<accession>A0A0M9X706</accession>
<feature type="transmembrane region" description="Helical" evidence="2">
    <location>
        <begin position="12"/>
        <end position="35"/>
    </location>
</feature>
<gene>
    <name evidence="3" type="ORF">ADK41_25900</name>
</gene>
<keyword evidence="2" id="KW-0472">Membrane</keyword>
<dbReference type="EMBL" id="LGCN01000215">
    <property type="protein sequence ID" value="KOT34869.1"/>
    <property type="molecule type" value="Genomic_DNA"/>
</dbReference>
<organism evidence="3 4">
    <name type="scientific">Streptomyces caelestis</name>
    <dbReference type="NCBI Taxonomy" id="36816"/>
    <lineage>
        <taxon>Bacteria</taxon>
        <taxon>Bacillati</taxon>
        <taxon>Actinomycetota</taxon>
        <taxon>Actinomycetes</taxon>
        <taxon>Kitasatosporales</taxon>
        <taxon>Streptomycetaceae</taxon>
        <taxon>Streptomyces</taxon>
    </lineage>
</organism>
<evidence type="ECO:0000313" key="4">
    <source>
        <dbReference type="Proteomes" id="UP000037773"/>
    </source>
</evidence>
<proteinExistence type="predicted"/>
<feature type="region of interest" description="Disordered" evidence="1">
    <location>
        <begin position="40"/>
        <end position="64"/>
    </location>
</feature>
<evidence type="ECO:0000313" key="3">
    <source>
        <dbReference type="EMBL" id="KOT34869.1"/>
    </source>
</evidence>
<keyword evidence="2" id="KW-1133">Transmembrane helix</keyword>
<protein>
    <submittedName>
        <fullName evidence="3">Uncharacterized protein</fullName>
    </submittedName>
</protein>
<keyword evidence="2" id="KW-0812">Transmembrane</keyword>
<dbReference type="Proteomes" id="UP000037773">
    <property type="component" value="Unassembled WGS sequence"/>
</dbReference>
<feature type="compositionally biased region" description="Basic and acidic residues" evidence="1">
    <location>
        <begin position="40"/>
        <end position="49"/>
    </location>
</feature>
<evidence type="ECO:0000256" key="1">
    <source>
        <dbReference type="SAM" id="MobiDB-lite"/>
    </source>
</evidence>
<sequence>MAGWTGARPAIWTGGLACVATVGLLAAALPNLIGYDARTDEDARRRADESAGSAPAREDAVTDR</sequence>
<name>A0A0M9X706_9ACTN</name>